<dbReference type="Pfam" id="PF06808">
    <property type="entry name" value="DctM"/>
    <property type="match status" value="1"/>
</dbReference>
<evidence type="ECO:0000256" key="5">
    <source>
        <dbReference type="ARBA" id="ARBA00022989"/>
    </source>
</evidence>
<comment type="caution">
    <text evidence="9">The sequence shown here is derived from an EMBL/GenBank/DDBJ whole genome shotgun (WGS) entry which is preliminary data.</text>
</comment>
<evidence type="ECO:0000256" key="1">
    <source>
        <dbReference type="ARBA" id="ARBA00004429"/>
    </source>
</evidence>
<keyword evidence="6 7" id="KW-0472">Membrane</keyword>
<evidence type="ECO:0000256" key="4">
    <source>
        <dbReference type="ARBA" id="ARBA00022692"/>
    </source>
</evidence>
<comment type="subcellular location">
    <subcellularLocation>
        <location evidence="1">Cell inner membrane</location>
        <topology evidence="1">Multi-pass membrane protein</topology>
    </subcellularLocation>
</comment>
<feature type="domain" description="TRAP C4-dicarboxylate transport system permease DctM subunit" evidence="8">
    <location>
        <begin position="8"/>
        <end position="105"/>
    </location>
</feature>
<evidence type="ECO:0000256" key="6">
    <source>
        <dbReference type="ARBA" id="ARBA00023136"/>
    </source>
</evidence>
<evidence type="ECO:0000259" key="8">
    <source>
        <dbReference type="Pfam" id="PF06808"/>
    </source>
</evidence>
<gene>
    <name evidence="9" type="ORF">LCGC14_1651610</name>
</gene>
<keyword evidence="2" id="KW-1003">Cell membrane</keyword>
<dbReference type="EMBL" id="LAZR01013899">
    <property type="protein sequence ID" value="KKM19833.1"/>
    <property type="molecule type" value="Genomic_DNA"/>
</dbReference>
<feature type="transmembrane region" description="Helical" evidence="7">
    <location>
        <begin position="80"/>
        <end position="104"/>
    </location>
</feature>
<dbReference type="GO" id="GO:0022857">
    <property type="term" value="F:transmembrane transporter activity"/>
    <property type="evidence" value="ECO:0007669"/>
    <property type="project" value="TreeGrafter"/>
</dbReference>
<reference evidence="9" key="1">
    <citation type="journal article" date="2015" name="Nature">
        <title>Complex archaea that bridge the gap between prokaryotes and eukaryotes.</title>
        <authorList>
            <person name="Spang A."/>
            <person name="Saw J.H."/>
            <person name="Jorgensen S.L."/>
            <person name="Zaremba-Niedzwiedzka K."/>
            <person name="Martijn J."/>
            <person name="Lind A.E."/>
            <person name="van Eijk R."/>
            <person name="Schleper C."/>
            <person name="Guy L."/>
            <person name="Ettema T.J."/>
        </authorList>
    </citation>
    <scope>NUCLEOTIDE SEQUENCE</scope>
</reference>
<organism evidence="9">
    <name type="scientific">marine sediment metagenome</name>
    <dbReference type="NCBI Taxonomy" id="412755"/>
    <lineage>
        <taxon>unclassified sequences</taxon>
        <taxon>metagenomes</taxon>
        <taxon>ecological metagenomes</taxon>
    </lineage>
</organism>
<feature type="transmembrane region" description="Helical" evidence="7">
    <location>
        <begin position="49"/>
        <end position="68"/>
    </location>
</feature>
<evidence type="ECO:0000313" key="9">
    <source>
        <dbReference type="EMBL" id="KKM19833.1"/>
    </source>
</evidence>
<dbReference type="PANTHER" id="PTHR33362">
    <property type="entry name" value="SIALIC ACID TRAP TRANSPORTER PERMEASE PROTEIN SIAT-RELATED"/>
    <property type="match status" value="1"/>
</dbReference>
<protein>
    <recommendedName>
        <fullName evidence="8">TRAP C4-dicarboxylate transport system permease DctM subunit domain-containing protein</fullName>
    </recommendedName>
</protein>
<keyword evidence="5 7" id="KW-1133">Transmembrane helix</keyword>
<proteinExistence type="predicted"/>
<dbReference type="InterPro" id="IPR010656">
    <property type="entry name" value="DctM"/>
</dbReference>
<evidence type="ECO:0000256" key="2">
    <source>
        <dbReference type="ARBA" id="ARBA00022475"/>
    </source>
</evidence>
<name>A0A0F9KCF3_9ZZZZ</name>
<sequence>MILIAILLALLTLIGLAMPIAFALALVSIVVLAFSGVDMLVLVQQLYRGTESFPLLAVPMFILAGQIMNHSGISARLIDLARALVGAFRGGLAAVNILTSMLFAG</sequence>
<evidence type="ECO:0000256" key="7">
    <source>
        <dbReference type="SAM" id="Phobius"/>
    </source>
</evidence>
<keyword evidence="4 7" id="KW-0812">Transmembrane</keyword>
<dbReference type="AlphaFoldDB" id="A0A0F9KCF3"/>
<evidence type="ECO:0000256" key="3">
    <source>
        <dbReference type="ARBA" id="ARBA00022519"/>
    </source>
</evidence>
<dbReference type="GO" id="GO:0005886">
    <property type="term" value="C:plasma membrane"/>
    <property type="evidence" value="ECO:0007669"/>
    <property type="project" value="UniProtKB-SubCell"/>
</dbReference>
<accession>A0A0F9KCF3</accession>
<dbReference type="InterPro" id="IPR004681">
    <property type="entry name" value="TRAP_DctM"/>
</dbReference>
<keyword evidence="3" id="KW-0997">Cell inner membrane</keyword>